<dbReference type="VEuPathDB" id="FungiDB:BDBG_08466"/>
<dbReference type="RefSeq" id="XP_031580764.1">
    <property type="nucleotide sequence ID" value="XM_031723571.1"/>
</dbReference>
<proteinExistence type="predicted"/>
<evidence type="ECO:0000313" key="2">
    <source>
        <dbReference type="Proteomes" id="UP000002038"/>
    </source>
</evidence>
<evidence type="ECO:0000313" key="1">
    <source>
        <dbReference type="EMBL" id="OAT13217.1"/>
    </source>
</evidence>
<accession>A0A179V1E3</accession>
<dbReference type="Proteomes" id="UP000002038">
    <property type="component" value="Unassembled WGS sequence"/>
</dbReference>
<reference evidence="2" key="1">
    <citation type="journal article" date="2015" name="PLoS Genet.">
        <title>The dynamic genome and transcriptome of the human fungal pathogen Blastomyces and close relative Emmonsia.</title>
        <authorList>
            <person name="Munoz J.F."/>
            <person name="Gauthier G.M."/>
            <person name="Desjardins C.A."/>
            <person name="Gallo J.E."/>
            <person name="Holder J."/>
            <person name="Sullivan T.D."/>
            <person name="Marty A.J."/>
            <person name="Carmen J.C."/>
            <person name="Chen Z."/>
            <person name="Ding L."/>
            <person name="Gujja S."/>
            <person name="Magrini V."/>
            <person name="Misas E."/>
            <person name="Mitreva M."/>
            <person name="Priest M."/>
            <person name="Saif S."/>
            <person name="Whiston E.A."/>
            <person name="Young S."/>
            <person name="Zeng Q."/>
            <person name="Goldman W.E."/>
            <person name="Mardis E.R."/>
            <person name="Taylor J.W."/>
            <person name="McEwen J.G."/>
            <person name="Clay O.K."/>
            <person name="Klein B.S."/>
            <person name="Cuomo C.A."/>
        </authorList>
    </citation>
    <scope>NUCLEOTIDE SEQUENCE [LARGE SCALE GENOMIC DNA]</scope>
    <source>
        <strain evidence="2">SLH14081</strain>
    </source>
</reference>
<protein>
    <submittedName>
        <fullName evidence="1">Uncharacterized protein</fullName>
    </submittedName>
</protein>
<name>A0A179V1E3_BLAGS</name>
<organism evidence="1 2">
    <name type="scientific">Blastomyces gilchristii (strain SLH14081)</name>
    <name type="common">Blastomyces dermatitidis</name>
    <dbReference type="NCBI Taxonomy" id="559298"/>
    <lineage>
        <taxon>Eukaryota</taxon>
        <taxon>Fungi</taxon>
        <taxon>Dikarya</taxon>
        <taxon>Ascomycota</taxon>
        <taxon>Pezizomycotina</taxon>
        <taxon>Eurotiomycetes</taxon>
        <taxon>Eurotiomycetidae</taxon>
        <taxon>Onygenales</taxon>
        <taxon>Ajellomycetaceae</taxon>
        <taxon>Blastomyces</taxon>
    </lineage>
</organism>
<sequence>MLEDGSSCAADVDAGLRLTKPISGLNNDSNGQSNCVNSRRGLANREETWKTPTVSARHKIFTRTKLLGQIICDILVLRRISKEGNAYAVQL</sequence>
<dbReference type="GeneID" id="8508574"/>
<keyword evidence="2" id="KW-1185">Reference proteome</keyword>
<dbReference type="AlphaFoldDB" id="A0A179V1E3"/>
<gene>
    <name evidence="1" type="ORF">BDBG_08466</name>
</gene>
<dbReference type="OrthoDB" id="10300577at2759"/>
<dbReference type="EMBL" id="GG657471">
    <property type="protein sequence ID" value="OAT13217.1"/>
    <property type="molecule type" value="Genomic_DNA"/>
</dbReference>
<dbReference type="KEGG" id="bgh:BDBG_08466"/>